<dbReference type="OrthoDB" id="9796019at2"/>
<evidence type="ECO:0000313" key="7">
    <source>
        <dbReference type="EMBL" id="PSK98484.1"/>
    </source>
</evidence>
<dbReference type="AlphaFoldDB" id="A0A2P8DMP6"/>
<reference evidence="7 8" key="1">
    <citation type="submission" date="2018-03" db="EMBL/GenBank/DDBJ databases">
        <title>Genomic Encyclopedia of Archaeal and Bacterial Type Strains, Phase II (KMG-II): from individual species to whole genera.</title>
        <authorList>
            <person name="Goeker M."/>
        </authorList>
    </citation>
    <scope>NUCLEOTIDE SEQUENCE [LARGE SCALE GENOMIC DNA]</scope>
    <source>
        <strain evidence="7 8">DSM 45312</strain>
    </source>
</reference>
<protein>
    <submittedName>
        <fullName evidence="7">TetR family transcriptional regulator</fullName>
    </submittedName>
</protein>
<feature type="region of interest" description="Disordered" evidence="5">
    <location>
        <begin position="194"/>
        <end position="220"/>
    </location>
</feature>
<keyword evidence="1" id="KW-0805">Transcription regulation</keyword>
<dbReference type="PANTHER" id="PTHR30055:SF148">
    <property type="entry name" value="TETR-FAMILY TRANSCRIPTIONAL REGULATOR"/>
    <property type="match status" value="1"/>
</dbReference>
<dbReference type="Gene3D" id="1.10.357.10">
    <property type="entry name" value="Tetracycline Repressor, domain 2"/>
    <property type="match status" value="1"/>
</dbReference>
<evidence type="ECO:0000256" key="1">
    <source>
        <dbReference type="ARBA" id="ARBA00023015"/>
    </source>
</evidence>
<dbReference type="InterPro" id="IPR001647">
    <property type="entry name" value="HTH_TetR"/>
</dbReference>
<keyword evidence="2 4" id="KW-0238">DNA-binding</keyword>
<evidence type="ECO:0000256" key="2">
    <source>
        <dbReference type="ARBA" id="ARBA00023125"/>
    </source>
</evidence>
<dbReference type="RefSeq" id="WP_106582563.1">
    <property type="nucleotide sequence ID" value="NZ_PYGA01000005.1"/>
</dbReference>
<keyword evidence="3" id="KW-0804">Transcription</keyword>
<evidence type="ECO:0000256" key="3">
    <source>
        <dbReference type="ARBA" id="ARBA00023163"/>
    </source>
</evidence>
<evidence type="ECO:0000256" key="4">
    <source>
        <dbReference type="PROSITE-ProRule" id="PRU00335"/>
    </source>
</evidence>
<dbReference type="EMBL" id="PYGA01000005">
    <property type="protein sequence ID" value="PSK98484.1"/>
    <property type="molecule type" value="Genomic_DNA"/>
</dbReference>
<dbReference type="PANTHER" id="PTHR30055">
    <property type="entry name" value="HTH-TYPE TRANSCRIPTIONAL REGULATOR RUTR"/>
    <property type="match status" value="1"/>
</dbReference>
<gene>
    <name evidence="7" type="ORF">CLV63_105158</name>
</gene>
<feature type="domain" description="HTH tetR-type" evidence="6">
    <location>
        <begin position="10"/>
        <end position="70"/>
    </location>
</feature>
<evidence type="ECO:0000313" key="8">
    <source>
        <dbReference type="Proteomes" id="UP000240542"/>
    </source>
</evidence>
<dbReference type="Proteomes" id="UP000240542">
    <property type="component" value="Unassembled WGS sequence"/>
</dbReference>
<evidence type="ECO:0000259" key="6">
    <source>
        <dbReference type="PROSITE" id="PS50977"/>
    </source>
</evidence>
<dbReference type="GO" id="GO:0000976">
    <property type="term" value="F:transcription cis-regulatory region binding"/>
    <property type="evidence" value="ECO:0007669"/>
    <property type="project" value="TreeGrafter"/>
</dbReference>
<dbReference type="GO" id="GO:0003700">
    <property type="term" value="F:DNA-binding transcription factor activity"/>
    <property type="evidence" value="ECO:0007669"/>
    <property type="project" value="TreeGrafter"/>
</dbReference>
<dbReference type="InterPro" id="IPR011075">
    <property type="entry name" value="TetR_C"/>
</dbReference>
<dbReference type="Pfam" id="PF00440">
    <property type="entry name" value="TetR_N"/>
    <property type="match status" value="1"/>
</dbReference>
<name>A0A2P8DMP6_9ACTN</name>
<dbReference type="SUPFAM" id="SSF46689">
    <property type="entry name" value="Homeodomain-like"/>
    <property type="match status" value="1"/>
</dbReference>
<dbReference type="PROSITE" id="PS50977">
    <property type="entry name" value="HTH_TETR_2"/>
    <property type="match status" value="1"/>
</dbReference>
<dbReference type="InterPro" id="IPR009057">
    <property type="entry name" value="Homeodomain-like_sf"/>
</dbReference>
<feature type="DNA-binding region" description="H-T-H motif" evidence="4">
    <location>
        <begin position="33"/>
        <end position="52"/>
    </location>
</feature>
<evidence type="ECO:0000256" key="5">
    <source>
        <dbReference type="SAM" id="MobiDB-lite"/>
    </source>
</evidence>
<keyword evidence="8" id="KW-1185">Reference proteome</keyword>
<dbReference type="Gene3D" id="1.10.10.60">
    <property type="entry name" value="Homeodomain-like"/>
    <property type="match status" value="1"/>
</dbReference>
<dbReference type="SUPFAM" id="SSF48498">
    <property type="entry name" value="Tetracyclin repressor-like, C-terminal domain"/>
    <property type="match status" value="1"/>
</dbReference>
<comment type="caution">
    <text evidence="7">The sequence shown here is derived from an EMBL/GenBank/DDBJ whole genome shotgun (WGS) entry which is preliminary data.</text>
</comment>
<dbReference type="InterPro" id="IPR050109">
    <property type="entry name" value="HTH-type_TetR-like_transc_reg"/>
</dbReference>
<dbReference type="InterPro" id="IPR036271">
    <property type="entry name" value="Tet_transcr_reg_TetR-rel_C_sf"/>
</dbReference>
<organism evidence="7 8">
    <name type="scientific">Murinocardiopsis flavida</name>
    <dbReference type="NCBI Taxonomy" id="645275"/>
    <lineage>
        <taxon>Bacteria</taxon>
        <taxon>Bacillati</taxon>
        <taxon>Actinomycetota</taxon>
        <taxon>Actinomycetes</taxon>
        <taxon>Streptosporangiales</taxon>
        <taxon>Nocardiopsidaceae</taxon>
        <taxon>Murinocardiopsis</taxon>
    </lineage>
</organism>
<sequence>MTVIPLRGSAEREADLLAAVLDVLRETGYERLTVEAVIARAGTGKSTVHRRWPQKADLVVAAFGRAVAEPPGAPDTGVLRDDLLALLEGLRAELVSLGDIVADLVGELRRIPDLADAMRTGYIDARAETAREVFERARQRGELSEHADLDLLWQVVPATMFFRALVSEEPIDRDLALRLVDGVVLPLAVGRPAGPALGPRRTRTAPKTGKAKAPKRSDQS</sequence>
<feature type="compositionally biased region" description="Basic residues" evidence="5">
    <location>
        <begin position="200"/>
        <end position="214"/>
    </location>
</feature>
<proteinExistence type="predicted"/>
<accession>A0A2P8DMP6</accession>
<dbReference type="Pfam" id="PF16859">
    <property type="entry name" value="TetR_C_11"/>
    <property type="match status" value="1"/>
</dbReference>